<organism evidence="9 10">
    <name type="scientific">Malassezia cuniculi</name>
    <dbReference type="NCBI Taxonomy" id="948313"/>
    <lineage>
        <taxon>Eukaryota</taxon>
        <taxon>Fungi</taxon>
        <taxon>Dikarya</taxon>
        <taxon>Basidiomycota</taxon>
        <taxon>Ustilaginomycotina</taxon>
        <taxon>Malasseziomycetes</taxon>
        <taxon>Malasseziales</taxon>
        <taxon>Malasseziaceae</taxon>
        <taxon>Malassezia</taxon>
    </lineage>
</organism>
<gene>
    <name evidence="9" type="ORF">MCUN1_003312</name>
</gene>
<evidence type="ECO:0000256" key="3">
    <source>
        <dbReference type="ARBA" id="ARBA00022692"/>
    </source>
</evidence>
<dbReference type="PANTHER" id="PTHR37325:SF1">
    <property type="entry name" value="OXIDOREDUCTASE 21 KDA SUBUNIT, PUTATIVE (AFU_ORTHOLOGUE AFUA_4G05910)-RELATED"/>
    <property type="match status" value="1"/>
</dbReference>
<keyword evidence="10" id="KW-1185">Reference proteome</keyword>
<keyword evidence="6" id="KW-1133">Transmembrane helix</keyword>
<dbReference type="PANTHER" id="PTHR37325">
    <property type="entry name" value="OXIDOREDUCTASE 21 KDA SUBUNIT, PUTATIVE (AFU_ORTHOLOGUE AFUA_4G05910)-RELATED"/>
    <property type="match status" value="1"/>
</dbReference>
<accession>A0AAF0J7N4</accession>
<sequence>MSALRATRVLLQRLPESTHTYHYHEGKTPFWRKFRELTVVNPDISSGLPRPEIYRVPKPASRPEQPAVTPSKASDIASNEYFNRDFRRKYPQLDMITQRDLTELMLASPNEDGTKTLAADGTTALTRPADIDSPTAFTEVLAQVHAEKTNIYSATNLPPTFPSTKPQHLLKLQKGAVPTGQFEYFPMENYAIYGRARWHADRRTQEFAEARMDVQVDLEPLFTWNTKQVFFSVVARYKAPGRPDNDVVVYDRIVSRSDPYVELEDAANKYGFREVSKTFKCVR</sequence>
<proteinExistence type="inferred from homology"/>
<keyword evidence="5" id="KW-0735">Signal-anchor</keyword>
<comment type="subcellular location">
    <subcellularLocation>
        <location evidence="1">Endoplasmic reticulum membrane</location>
        <topology evidence="1">Single-pass type II membrane protein</topology>
    </subcellularLocation>
</comment>
<evidence type="ECO:0000313" key="9">
    <source>
        <dbReference type="EMBL" id="WFD36433.1"/>
    </source>
</evidence>
<keyword evidence="3" id="KW-0812">Transmembrane</keyword>
<evidence type="ECO:0000256" key="8">
    <source>
        <dbReference type="SAM" id="MobiDB-lite"/>
    </source>
</evidence>
<evidence type="ECO:0000256" key="2">
    <source>
        <dbReference type="ARBA" id="ARBA00009289"/>
    </source>
</evidence>
<evidence type="ECO:0000256" key="1">
    <source>
        <dbReference type="ARBA" id="ARBA00004648"/>
    </source>
</evidence>
<dbReference type="Proteomes" id="UP001219933">
    <property type="component" value="Chromosome 5"/>
</dbReference>
<evidence type="ECO:0000256" key="6">
    <source>
        <dbReference type="ARBA" id="ARBA00022989"/>
    </source>
</evidence>
<reference evidence="9" key="1">
    <citation type="submission" date="2023-03" db="EMBL/GenBank/DDBJ databases">
        <title>Mating type loci evolution in Malassezia.</title>
        <authorList>
            <person name="Coelho M.A."/>
        </authorList>
    </citation>
    <scope>NUCLEOTIDE SEQUENCE</scope>
    <source>
        <strain evidence="9">CBS 11721</strain>
    </source>
</reference>
<protein>
    <submittedName>
        <fullName evidence="9">Uncharacterized protein</fullName>
    </submittedName>
</protein>
<evidence type="ECO:0000256" key="4">
    <source>
        <dbReference type="ARBA" id="ARBA00022824"/>
    </source>
</evidence>
<dbReference type="AlphaFoldDB" id="A0AAF0J7N4"/>
<dbReference type="EMBL" id="CP119881">
    <property type="protein sequence ID" value="WFD36433.1"/>
    <property type="molecule type" value="Genomic_DNA"/>
</dbReference>
<comment type="similarity">
    <text evidence="2">Belongs to the SPCS3 family.</text>
</comment>
<evidence type="ECO:0000313" key="10">
    <source>
        <dbReference type="Proteomes" id="UP001219933"/>
    </source>
</evidence>
<dbReference type="Pfam" id="PF04573">
    <property type="entry name" value="SPC22"/>
    <property type="match status" value="1"/>
</dbReference>
<evidence type="ECO:0000256" key="5">
    <source>
        <dbReference type="ARBA" id="ARBA00022968"/>
    </source>
</evidence>
<keyword evidence="7" id="KW-0472">Membrane</keyword>
<dbReference type="GO" id="GO:0005787">
    <property type="term" value="C:signal peptidase complex"/>
    <property type="evidence" value="ECO:0007669"/>
    <property type="project" value="InterPro"/>
</dbReference>
<name>A0AAF0J7N4_9BASI</name>
<evidence type="ECO:0000256" key="7">
    <source>
        <dbReference type="ARBA" id="ARBA00023136"/>
    </source>
</evidence>
<dbReference type="InterPro" id="IPR016813">
    <property type="entry name" value="NADH_Ub_cplx-1_21kDa"/>
</dbReference>
<keyword evidence="4" id="KW-0256">Endoplasmic reticulum</keyword>
<dbReference type="CDD" id="cd22849">
    <property type="entry name" value="NuzM"/>
    <property type="match status" value="1"/>
</dbReference>
<dbReference type="InterPro" id="IPR007653">
    <property type="entry name" value="SPC3"/>
</dbReference>
<dbReference type="GO" id="GO:0006465">
    <property type="term" value="P:signal peptide processing"/>
    <property type="evidence" value="ECO:0007669"/>
    <property type="project" value="InterPro"/>
</dbReference>
<feature type="region of interest" description="Disordered" evidence="8">
    <location>
        <begin position="51"/>
        <end position="73"/>
    </location>
</feature>